<dbReference type="SUPFAM" id="SSF56300">
    <property type="entry name" value="Metallo-dependent phosphatases"/>
    <property type="match status" value="1"/>
</dbReference>
<sequence length="407" mass="44131">MSASTRSSVTRKSSLSKSASADKSTKSSSSSSKTPPAASGNKQKMQYTKTRERMVDDVPLPPAHKLTMSEVYDDPKTGKPNFDVLRQHFLLEGRIEEAVALRIITEGAALLREEKNMIDVEAPITVCGDIHGQFFDLHRGIIKYSESIYDACMEAFDCLPLAALLNQQFLCIHGGLSPEIFTLDDIKTLNRFREPPAYGPMCDLLWSDPLEDFGNEKTNEFFSHNSVRGCSYFFSYSACCEFLQKNNLLSIVRAHEAQDAGEESESVLQLKGLTPTGALPVGALSGGRDSLQEALQGLTASSHIHSFAEAKGLDAVNERMPPRRPLLMSASSSSITTVTRSSSKTSNSNSNTGNSSNSNTDNSNTTTKTSSSISSNDTATLTKTSRTTVKSATTSNVRAGFTAKKFS</sequence>
<gene>
    <name evidence="3" type="ORF">M5D96_001910</name>
</gene>
<name>A0A9Q0BVG7_9MUSC</name>
<dbReference type="InterPro" id="IPR043360">
    <property type="entry name" value="PP2B"/>
</dbReference>
<feature type="compositionally biased region" description="Polar residues" evidence="1">
    <location>
        <begin position="381"/>
        <end position="393"/>
    </location>
</feature>
<feature type="region of interest" description="Disordered" evidence="1">
    <location>
        <begin position="1"/>
        <end position="49"/>
    </location>
</feature>
<dbReference type="InterPro" id="IPR006186">
    <property type="entry name" value="Ser/Thr-sp_prot-phosphatase"/>
</dbReference>
<dbReference type="Pfam" id="PF00149">
    <property type="entry name" value="Metallophos"/>
    <property type="match status" value="1"/>
</dbReference>
<feature type="compositionally biased region" description="Low complexity" evidence="1">
    <location>
        <begin position="1"/>
        <end position="39"/>
    </location>
</feature>
<accession>A0A9Q0BVG7</accession>
<organism evidence="3 4">
    <name type="scientific">Drosophila gunungcola</name>
    <name type="common">fruit fly</name>
    <dbReference type="NCBI Taxonomy" id="103775"/>
    <lineage>
        <taxon>Eukaryota</taxon>
        <taxon>Metazoa</taxon>
        <taxon>Ecdysozoa</taxon>
        <taxon>Arthropoda</taxon>
        <taxon>Hexapoda</taxon>
        <taxon>Insecta</taxon>
        <taxon>Pterygota</taxon>
        <taxon>Neoptera</taxon>
        <taxon>Endopterygota</taxon>
        <taxon>Diptera</taxon>
        <taxon>Brachycera</taxon>
        <taxon>Muscomorpha</taxon>
        <taxon>Ephydroidea</taxon>
        <taxon>Drosophilidae</taxon>
        <taxon>Drosophila</taxon>
        <taxon>Sophophora</taxon>
    </lineage>
</organism>
<dbReference type="EMBL" id="JAMKOV010000001">
    <property type="protein sequence ID" value="KAI8045726.1"/>
    <property type="molecule type" value="Genomic_DNA"/>
</dbReference>
<comment type="caution">
    <text evidence="3">The sequence shown here is derived from an EMBL/GenBank/DDBJ whole genome shotgun (WGS) entry which is preliminary data.</text>
</comment>
<dbReference type="SMART" id="SM00156">
    <property type="entry name" value="PP2Ac"/>
    <property type="match status" value="1"/>
</dbReference>
<dbReference type="AlphaFoldDB" id="A0A9Q0BVG7"/>
<evidence type="ECO:0000313" key="3">
    <source>
        <dbReference type="EMBL" id="KAI8045726.1"/>
    </source>
</evidence>
<evidence type="ECO:0000313" key="4">
    <source>
        <dbReference type="Proteomes" id="UP001059596"/>
    </source>
</evidence>
<evidence type="ECO:0000259" key="2">
    <source>
        <dbReference type="SMART" id="SM00156"/>
    </source>
</evidence>
<dbReference type="GO" id="GO:0097720">
    <property type="term" value="P:calcineurin-mediated signaling"/>
    <property type="evidence" value="ECO:0007669"/>
    <property type="project" value="InterPro"/>
</dbReference>
<reference evidence="3" key="1">
    <citation type="journal article" date="2023" name="Genome Biol. Evol.">
        <title>Long-read-based Genome Assembly of Drosophila gunungcola Reveals Fewer Chemosensory Genes in Flower-breeding Species.</title>
        <authorList>
            <person name="Negi A."/>
            <person name="Liao B.Y."/>
            <person name="Yeh S.D."/>
        </authorList>
    </citation>
    <scope>NUCLEOTIDE SEQUENCE</scope>
    <source>
        <strain evidence="3">Sukarami</strain>
    </source>
</reference>
<feature type="region of interest" description="Disordered" evidence="1">
    <location>
        <begin position="324"/>
        <end position="393"/>
    </location>
</feature>
<protein>
    <recommendedName>
        <fullName evidence="2">Serine/threonine specific protein phosphatases domain-containing protein</fullName>
    </recommendedName>
</protein>
<evidence type="ECO:0000256" key="1">
    <source>
        <dbReference type="SAM" id="MobiDB-lite"/>
    </source>
</evidence>
<dbReference type="Proteomes" id="UP001059596">
    <property type="component" value="Chromosome 3R"/>
</dbReference>
<dbReference type="InterPro" id="IPR029052">
    <property type="entry name" value="Metallo-depent_PP-like"/>
</dbReference>
<dbReference type="PRINTS" id="PR00114">
    <property type="entry name" value="STPHPHTASE"/>
</dbReference>
<proteinExistence type="predicted"/>
<keyword evidence="4" id="KW-1185">Reference proteome</keyword>
<dbReference type="InterPro" id="IPR004843">
    <property type="entry name" value="Calcineurin-like_PHP"/>
</dbReference>
<dbReference type="GO" id="GO:0033192">
    <property type="term" value="F:calmodulin-dependent protein phosphatase activity"/>
    <property type="evidence" value="ECO:0007669"/>
    <property type="project" value="InterPro"/>
</dbReference>
<feature type="compositionally biased region" description="Low complexity" evidence="1">
    <location>
        <begin position="329"/>
        <end position="380"/>
    </location>
</feature>
<dbReference type="PANTHER" id="PTHR45673">
    <property type="entry name" value="SERINE/THREONINE-PROTEIN PHOSPHATASE 2B CATALYTIC SUBUNIT 1-RELATED"/>
    <property type="match status" value="1"/>
</dbReference>
<feature type="domain" description="Serine/threonine specific protein phosphatases" evidence="2">
    <location>
        <begin position="95"/>
        <end position="283"/>
    </location>
</feature>
<dbReference type="Gene3D" id="3.60.21.10">
    <property type="match status" value="2"/>
</dbReference>